<keyword evidence="2" id="KW-1185">Reference proteome</keyword>
<dbReference type="WBParaSite" id="SCUD_0000559601-mRNA-1">
    <property type="protein sequence ID" value="SCUD_0000559601-mRNA-1"/>
    <property type="gene ID" value="SCUD_0000559601"/>
</dbReference>
<sequence length="150" mass="17467">MDINNNDKCKVITWFSSQCSIQICREVLSESLSHVSSFETLVDLRTTALVLVQRLQTFSFKNGAKNCDTRPIKFDIWIELLRGLFLQRLEVLFTESFESSFNEWIDQFDQILVRDSKLKSEDNLSKMLSSKKVSLFTSNCVIQTTYLTWC</sequence>
<evidence type="ECO:0000313" key="2">
    <source>
        <dbReference type="Proteomes" id="UP000279833"/>
    </source>
</evidence>
<evidence type="ECO:0000313" key="1">
    <source>
        <dbReference type="EMBL" id="VDO96855.1"/>
    </source>
</evidence>
<organism evidence="3">
    <name type="scientific">Schistosoma curassoni</name>
    <dbReference type="NCBI Taxonomy" id="6186"/>
    <lineage>
        <taxon>Eukaryota</taxon>
        <taxon>Metazoa</taxon>
        <taxon>Spiralia</taxon>
        <taxon>Lophotrochozoa</taxon>
        <taxon>Platyhelminthes</taxon>
        <taxon>Trematoda</taxon>
        <taxon>Digenea</taxon>
        <taxon>Strigeidida</taxon>
        <taxon>Schistosomatoidea</taxon>
        <taxon>Schistosomatidae</taxon>
        <taxon>Schistosoma</taxon>
    </lineage>
</organism>
<dbReference type="AlphaFoldDB" id="A0A183JSA6"/>
<dbReference type="Proteomes" id="UP000279833">
    <property type="component" value="Unassembled WGS sequence"/>
</dbReference>
<accession>A0A183JSA6</accession>
<dbReference type="EMBL" id="UZAK01009475">
    <property type="protein sequence ID" value="VDO96855.1"/>
    <property type="molecule type" value="Genomic_DNA"/>
</dbReference>
<evidence type="ECO:0000313" key="3">
    <source>
        <dbReference type="WBParaSite" id="SCUD_0000559601-mRNA-1"/>
    </source>
</evidence>
<protein>
    <submittedName>
        <fullName evidence="3">RUN domain-containing protein</fullName>
    </submittedName>
</protein>
<reference evidence="3" key="1">
    <citation type="submission" date="2016-06" db="UniProtKB">
        <authorList>
            <consortium name="WormBaseParasite"/>
        </authorList>
    </citation>
    <scope>IDENTIFICATION</scope>
</reference>
<proteinExistence type="predicted"/>
<name>A0A183JSA6_9TREM</name>
<gene>
    <name evidence="1" type="ORF">SCUD_LOCUS5595</name>
</gene>
<reference evidence="1 2" key="2">
    <citation type="submission" date="2018-11" db="EMBL/GenBank/DDBJ databases">
        <authorList>
            <consortium name="Pathogen Informatics"/>
        </authorList>
    </citation>
    <scope>NUCLEOTIDE SEQUENCE [LARGE SCALE GENOMIC DNA]</scope>
    <source>
        <strain evidence="1">Dakar</strain>
        <strain evidence="2">Dakar, Senegal</strain>
    </source>
</reference>